<dbReference type="RefSeq" id="WP_142716810.1">
    <property type="nucleotide sequence ID" value="NZ_FXTC01000001.1"/>
</dbReference>
<dbReference type="SUPFAM" id="SSF55729">
    <property type="entry name" value="Acyl-CoA N-acyltransferases (Nat)"/>
    <property type="match status" value="1"/>
</dbReference>
<protein>
    <submittedName>
        <fullName evidence="2">Ribosomal-protein-alanine N-acetyltransferase</fullName>
    </submittedName>
</protein>
<dbReference type="InterPro" id="IPR051531">
    <property type="entry name" value="N-acetyltransferase"/>
</dbReference>
<dbReference type="InterPro" id="IPR000182">
    <property type="entry name" value="GNAT_dom"/>
</dbReference>
<dbReference type="PANTHER" id="PTHR43792">
    <property type="entry name" value="GNAT FAMILY, PUTATIVE (AFU_ORTHOLOGUE AFUA_3G00765)-RELATED-RELATED"/>
    <property type="match status" value="1"/>
</dbReference>
<dbReference type="PANTHER" id="PTHR43792:SF1">
    <property type="entry name" value="N-ACETYLTRANSFERASE DOMAIN-CONTAINING PROTEIN"/>
    <property type="match status" value="1"/>
</dbReference>
<feature type="domain" description="N-acetyltransferase" evidence="1">
    <location>
        <begin position="8"/>
        <end position="165"/>
    </location>
</feature>
<dbReference type="EMBL" id="FXTC01000001">
    <property type="protein sequence ID" value="SMO43865.1"/>
    <property type="molecule type" value="Genomic_DNA"/>
</dbReference>
<dbReference type="AlphaFoldDB" id="A0A521B9Y5"/>
<keyword evidence="3" id="KW-1185">Reference proteome</keyword>
<dbReference type="Gene3D" id="3.40.630.30">
    <property type="match status" value="1"/>
</dbReference>
<dbReference type="GO" id="GO:0016747">
    <property type="term" value="F:acyltransferase activity, transferring groups other than amino-acyl groups"/>
    <property type="evidence" value="ECO:0007669"/>
    <property type="project" value="InterPro"/>
</dbReference>
<keyword evidence="2" id="KW-0808">Transferase</keyword>
<evidence type="ECO:0000313" key="3">
    <source>
        <dbReference type="Proteomes" id="UP000316916"/>
    </source>
</evidence>
<dbReference type="CDD" id="cd04301">
    <property type="entry name" value="NAT_SF"/>
    <property type="match status" value="1"/>
</dbReference>
<dbReference type="Pfam" id="PF13302">
    <property type="entry name" value="Acetyltransf_3"/>
    <property type="match status" value="1"/>
</dbReference>
<accession>A0A521B9Y5</accession>
<evidence type="ECO:0000313" key="2">
    <source>
        <dbReference type="EMBL" id="SMO43865.1"/>
    </source>
</evidence>
<name>A0A521B9Y5_9FLAO</name>
<proteinExistence type="predicted"/>
<organism evidence="2 3">
    <name type="scientific">Chryseobacterium rhizoplanae</name>
    <dbReference type="NCBI Taxonomy" id="1609531"/>
    <lineage>
        <taxon>Bacteria</taxon>
        <taxon>Pseudomonadati</taxon>
        <taxon>Bacteroidota</taxon>
        <taxon>Flavobacteriia</taxon>
        <taxon>Flavobacteriales</taxon>
        <taxon>Weeksellaceae</taxon>
        <taxon>Chryseobacterium group</taxon>
        <taxon>Chryseobacterium</taxon>
    </lineage>
</organism>
<dbReference type="PROSITE" id="PS51186">
    <property type="entry name" value="GNAT"/>
    <property type="match status" value="1"/>
</dbReference>
<sequence>MRYTNENIIIREFNPQELHLFLDLFKSEQVSRYLPYKSPEELKNMFEKALLDYRQGPLSRWGIFDLQSGDFVGVCMARVFSENTDWIEIGYMLRENYWGKGIGTQVSRAVVSYCLAADRGKEIVALTDTDNIGSQKVLLNSGFERQENLVRDDKELAYFKLQEKTHS</sequence>
<dbReference type="Proteomes" id="UP000316916">
    <property type="component" value="Unassembled WGS sequence"/>
</dbReference>
<reference evidence="2 3" key="1">
    <citation type="submission" date="2017-05" db="EMBL/GenBank/DDBJ databases">
        <authorList>
            <person name="Varghese N."/>
            <person name="Submissions S."/>
        </authorList>
    </citation>
    <scope>NUCLEOTIDE SEQUENCE [LARGE SCALE GENOMIC DNA]</scope>
    <source>
        <strain evidence="2 3">DSM 29371</strain>
    </source>
</reference>
<gene>
    <name evidence="2" type="ORF">SAMN06265171_101827</name>
</gene>
<dbReference type="InterPro" id="IPR016181">
    <property type="entry name" value="Acyl_CoA_acyltransferase"/>
</dbReference>
<evidence type="ECO:0000259" key="1">
    <source>
        <dbReference type="PROSITE" id="PS51186"/>
    </source>
</evidence>